<dbReference type="GO" id="GO:0006508">
    <property type="term" value="P:proteolysis"/>
    <property type="evidence" value="ECO:0007669"/>
    <property type="project" value="UniProtKB-KW"/>
</dbReference>
<dbReference type="OrthoDB" id="9807498at2"/>
<reference evidence="1 2" key="1">
    <citation type="submission" date="2018-07" db="EMBL/GenBank/DDBJ databases">
        <title>Genomic Encyclopedia of Type Strains, Phase III (KMG-III): the genomes of soil and plant-associated and newly described type strains.</title>
        <authorList>
            <person name="Whitman W."/>
        </authorList>
    </citation>
    <scope>NUCLEOTIDE SEQUENCE [LARGE SCALE GENOMIC DNA]</scope>
    <source>
        <strain evidence="1 2">CECT 8333</strain>
    </source>
</reference>
<dbReference type="Pfam" id="PF01136">
    <property type="entry name" value="Peptidase_U32"/>
    <property type="match status" value="1"/>
</dbReference>
<dbReference type="RefSeq" id="WP_114496012.1">
    <property type="nucleotide sequence ID" value="NZ_QPJW01000002.1"/>
</dbReference>
<sequence length="317" mass="35985">MKVKAPVISLDSARNMLEAGAGEIYLGASYGAFKNISYSARGNSNVFHPQITMDKNELKETVDLAHQNSASVSFLANLPQFSLPSKERDGMERNFLDYIQMGLQCGIDNVVLADLGQYLLLREKNIDIPCYVSVYLATINAEQVRFFRDLGFKRVTLEYHMLTEEIKEICQVEGIEIEVFANFGGSFLNGRCSLYHNLGESLDLGFPCKSKYDVITQGSVEKDFPYYDSNLYCSLCSVGKLYEMGVATLKITGRETPANVTKIIVRTYAKCINYLENNMDERTARNLAFEESKDFWNKWCSKKRCKYIKNNVTNSYL</sequence>
<keyword evidence="1" id="KW-0378">Hydrolase</keyword>
<protein>
    <submittedName>
        <fullName evidence="1">Collagenase-like PrtC family protease</fullName>
    </submittedName>
</protein>
<accession>A0A369BK15</accession>
<keyword evidence="1" id="KW-0645">Protease</keyword>
<keyword evidence="2" id="KW-1185">Reference proteome</keyword>
<evidence type="ECO:0000313" key="2">
    <source>
        <dbReference type="Proteomes" id="UP000253090"/>
    </source>
</evidence>
<comment type="caution">
    <text evidence="1">The sequence shown here is derived from an EMBL/GenBank/DDBJ whole genome shotgun (WGS) entry which is preliminary data.</text>
</comment>
<proteinExistence type="predicted"/>
<dbReference type="InterPro" id="IPR001539">
    <property type="entry name" value="Peptidase_U32"/>
</dbReference>
<dbReference type="InterPro" id="IPR051454">
    <property type="entry name" value="RNA/ubiquinone_mod_enzymes"/>
</dbReference>
<dbReference type="Proteomes" id="UP000253090">
    <property type="component" value="Unassembled WGS sequence"/>
</dbReference>
<dbReference type="GO" id="GO:0008233">
    <property type="term" value="F:peptidase activity"/>
    <property type="evidence" value="ECO:0007669"/>
    <property type="project" value="UniProtKB-KW"/>
</dbReference>
<dbReference type="PANTHER" id="PTHR30217">
    <property type="entry name" value="PEPTIDASE U32 FAMILY"/>
    <property type="match status" value="1"/>
</dbReference>
<dbReference type="AlphaFoldDB" id="A0A369BK15"/>
<dbReference type="EMBL" id="QPJW01000002">
    <property type="protein sequence ID" value="RCX21455.1"/>
    <property type="molecule type" value="Genomic_DNA"/>
</dbReference>
<evidence type="ECO:0000313" key="1">
    <source>
        <dbReference type="EMBL" id="RCX21455.1"/>
    </source>
</evidence>
<gene>
    <name evidence="1" type="ORF">DFP94_102208</name>
</gene>
<organism evidence="1 2">
    <name type="scientific">Fontibacillus phaseoli</name>
    <dbReference type="NCBI Taxonomy" id="1416533"/>
    <lineage>
        <taxon>Bacteria</taxon>
        <taxon>Bacillati</taxon>
        <taxon>Bacillota</taxon>
        <taxon>Bacilli</taxon>
        <taxon>Bacillales</taxon>
        <taxon>Paenibacillaceae</taxon>
        <taxon>Fontibacillus</taxon>
    </lineage>
</organism>
<name>A0A369BK15_9BACL</name>